<accession>A0ABV3BBI3</accession>
<evidence type="ECO:0000256" key="3">
    <source>
        <dbReference type="ARBA" id="ARBA00023163"/>
    </source>
</evidence>
<evidence type="ECO:0000313" key="6">
    <source>
        <dbReference type="EMBL" id="MEU6806807.1"/>
    </source>
</evidence>
<dbReference type="SUPFAM" id="SSF46689">
    <property type="entry name" value="Homeodomain-like"/>
    <property type="match status" value="1"/>
</dbReference>
<dbReference type="InterPro" id="IPR050109">
    <property type="entry name" value="HTH-type_TetR-like_transc_reg"/>
</dbReference>
<dbReference type="EMBL" id="JBEYXT010000376">
    <property type="protein sequence ID" value="MEU6806807.1"/>
    <property type="molecule type" value="Genomic_DNA"/>
</dbReference>
<evidence type="ECO:0000256" key="2">
    <source>
        <dbReference type="ARBA" id="ARBA00023125"/>
    </source>
</evidence>
<sequence length="197" mass="20926">MTEERADPRQVRSREAMVTAATALLTEGGLEAVTHQAVAARAGVGRATVYRHWADLLGLRLAALEAGMPPLSPAPEDVRAASGAEPRAELVHYLRQLGERLDDAQAGAVLAAVLGGAQYDDGMQHLRQTVLTQIVDSLRPAVTAAVARGRLRDDVTAETFAMTTVGPLVHQRFLVGARLGHDMVDAVVDAALRAWAP</sequence>
<evidence type="ECO:0000256" key="1">
    <source>
        <dbReference type="ARBA" id="ARBA00023015"/>
    </source>
</evidence>
<gene>
    <name evidence="6" type="ORF">ABZ931_38435</name>
</gene>
<dbReference type="InterPro" id="IPR011075">
    <property type="entry name" value="TetR_C"/>
</dbReference>
<dbReference type="Proteomes" id="UP001551189">
    <property type="component" value="Unassembled WGS sequence"/>
</dbReference>
<dbReference type="Gene3D" id="1.10.357.10">
    <property type="entry name" value="Tetracycline Repressor, domain 2"/>
    <property type="match status" value="1"/>
</dbReference>
<name>A0ABV3BBI3_9ACTN</name>
<dbReference type="PANTHER" id="PTHR30055:SF234">
    <property type="entry name" value="HTH-TYPE TRANSCRIPTIONAL REGULATOR BETI"/>
    <property type="match status" value="1"/>
</dbReference>
<evidence type="ECO:0000313" key="7">
    <source>
        <dbReference type="Proteomes" id="UP001551189"/>
    </source>
</evidence>
<dbReference type="InterPro" id="IPR009057">
    <property type="entry name" value="Homeodomain-like_sf"/>
</dbReference>
<feature type="domain" description="HTH tetR-type" evidence="5">
    <location>
        <begin position="11"/>
        <end position="71"/>
    </location>
</feature>
<keyword evidence="2 4" id="KW-0238">DNA-binding</keyword>
<keyword evidence="7" id="KW-1185">Reference proteome</keyword>
<dbReference type="PANTHER" id="PTHR30055">
    <property type="entry name" value="HTH-TYPE TRANSCRIPTIONAL REGULATOR RUTR"/>
    <property type="match status" value="1"/>
</dbReference>
<keyword evidence="3" id="KW-0804">Transcription</keyword>
<organism evidence="6 7">
    <name type="scientific">Streptomyces neyagawaensis</name>
    <dbReference type="NCBI Taxonomy" id="42238"/>
    <lineage>
        <taxon>Bacteria</taxon>
        <taxon>Bacillati</taxon>
        <taxon>Actinomycetota</taxon>
        <taxon>Actinomycetes</taxon>
        <taxon>Kitasatosporales</taxon>
        <taxon>Streptomycetaceae</taxon>
        <taxon>Streptomyces</taxon>
    </lineage>
</organism>
<feature type="DNA-binding region" description="H-T-H motif" evidence="4">
    <location>
        <begin position="34"/>
        <end position="53"/>
    </location>
</feature>
<evidence type="ECO:0000259" key="5">
    <source>
        <dbReference type="PROSITE" id="PS50977"/>
    </source>
</evidence>
<dbReference type="RefSeq" id="WP_359702684.1">
    <property type="nucleotide sequence ID" value="NZ_JBEYXT010000376.1"/>
</dbReference>
<dbReference type="Pfam" id="PF00440">
    <property type="entry name" value="TetR_N"/>
    <property type="match status" value="1"/>
</dbReference>
<dbReference type="Gene3D" id="1.10.10.60">
    <property type="entry name" value="Homeodomain-like"/>
    <property type="match status" value="1"/>
</dbReference>
<dbReference type="Pfam" id="PF16859">
    <property type="entry name" value="TetR_C_11"/>
    <property type="match status" value="1"/>
</dbReference>
<protein>
    <submittedName>
        <fullName evidence="6">TetR/AcrR family transcriptional regulator</fullName>
    </submittedName>
</protein>
<comment type="caution">
    <text evidence="6">The sequence shown here is derived from an EMBL/GenBank/DDBJ whole genome shotgun (WGS) entry which is preliminary data.</text>
</comment>
<dbReference type="InterPro" id="IPR001647">
    <property type="entry name" value="HTH_TetR"/>
</dbReference>
<dbReference type="InterPro" id="IPR036271">
    <property type="entry name" value="Tet_transcr_reg_TetR-rel_C_sf"/>
</dbReference>
<proteinExistence type="predicted"/>
<reference evidence="6 7" key="1">
    <citation type="submission" date="2024-06" db="EMBL/GenBank/DDBJ databases">
        <title>The Natural Products Discovery Center: Release of the First 8490 Sequenced Strains for Exploring Actinobacteria Biosynthetic Diversity.</title>
        <authorList>
            <person name="Kalkreuter E."/>
            <person name="Kautsar S.A."/>
            <person name="Yang D."/>
            <person name="Bader C.D."/>
            <person name="Teijaro C.N."/>
            <person name="Fluegel L."/>
            <person name="Davis C.M."/>
            <person name="Simpson J.R."/>
            <person name="Lauterbach L."/>
            <person name="Steele A.D."/>
            <person name="Gui C."/>
            <person name="Meng S."/>
            <person name="Li G."/>
            <person name="Viehrig K."/>
            <person name="Ye F."/>
            <person name="Su P."/>
            <person name="Kiefer A.F."/>
            <person name="Nichols A."/>
            <person name="Cepeda A.J."/>
            <person name="Yan W."/>
            <person name="Fan B."/>
            <person name="Jiang Y."/>
            <person name="Adhikari A."/>
            <person name="Zheng C.-J."/>
            <person name="Schuster L."/>
            <person name="Cowan T.M."/>
            <person name="Smanski M.J."/>
            <person name="Chevrette M.G."/>
            <person name="De Carvalho L.P.S."/>
            <person name="Shen B."/>
        </authorList>
    </citation>
    <scope>NUCLEOTIDE SEQUENCE [LARGE SCALE GENOMIC DNA]</scope>
    <source>
        <strain evidence="6 7">NPDC046851</strain>
    </source>
</reference>
<dbReference type="SUPFAM" id="SSF48498">
    <property type="entry name" value="Tetracyclin repressor-like, C-terminal domain"/>
    <property type="match status" value="1"/>
</dbReference>
<evidence type="ECO:0000256" key="4">
    <source>
        <dbReference type="PROSITE-ProRule" id="PRU00335"/>
    </source>
</evidence>
<dbReference type="PROSITE" id="PS50977">
    <property type="entry name" value="HTH_TETR_2"/>
    <property type="match status" value="1"/>
</dbReference>
<keyword evidence="1" id="KW-0805">Transcription regulation</keyword>